<name>A0A9W6DQY6_9EURO</name>
<reference evidence="2" key="1">
    <citation type="submission" date="2022-07" db="EMBL/GenBank/DDBJ databases">
        <title>Taxonomy of Aspergillus series Nigri: significant species reduction supported by multi-species coalescent approaches.</title>
        <authorList>
            <person name="Bian C."/>
            <person name="Kusuya Y."/>
            <person name="Sklenar F."/>
            <person name="D'hooge E."/>
            <person name="Yaguchi T."/>
            <person name="Takahashi H."/>
            <person name="Hubka V."/>
        </authorList>
    </citation>
    <scope>NUCLEOTIDE SEQUENCE</scope>
    <source>
        <strain evidence="2">CBS 733.88</strain>
    </source>
</reference>
<organism evidence="2 3">
    <name type="scientific">Aspergillus brasiliensis</name>
    <dbReference type="NCBI Taxonomy" id="319629"/>
    <lineage>
        <taxon>Eukaryota</taxon>
        <taxon>Fungi</taxon>
        <taxon>Dikarya</taxon>
        <taxon>Ascomycota</taxon>
        <taxon>Pezizomycotina</taxon>
        <taxon>Eurotiomycetes</taxon>
        <taxon>Eurotiomycetidae</taxon>
        <taxon>Eurotiales</taxon>
        <taxon>Aspergillaceae</taxon>
        <taxon>Aspergillus</taxon>
        <taxon>Aspergillus subgen. Circumdati</taxon>
    </lineage>
</organism>
<sequence>MTISSSVPDNHQAVQPRETTCYNSKYLAEYYDIYIGTWNDIQLYDKVLNNTIASQPAEAVTVLDIGTGTGRIIHALAASPKRAPVHFLGLDIEPRMLERAQQLSDRSTIRQNNIDWILGSADDLEALPVFQRGPFVDMLIFGCGGICHLHRPGQGERCFQQIAKVLKPKTGRAYISVARILSDGGEAELLALQPPFGANAVPSKEFPGIIYRETWPRHEVVDKMCYTTRHIVVSQVLTDGSERVVEHNLEAREARIWTEADMRTMAKAAGLQVVDIIAQRNEEALDERIYVLAIDA</sequence>
<dbReference type="EMBL" id="BROQ01000082">
    <property type="protein sequence ID" value="GKZ24246.1"/>
    <property type="molecule type" value="Genomic_DNA"/>
</dbReference>
<dbReference type="InterPro" id="IPR029063">
    <property type="entry name" value="SAM-dependent_MTases_sf"/>
</dbReference>
<dbReference type="AlphaFoldDB" id="A0A9W6DQY6"/>
<protein>
    <recommendedName>
        <fullName evidence="1">Methyltransferase domain-containing protein</fullName>
    </recommendedName>
</protein>
<dbReference type="Pfam" id="PF13847">
    <property type="entry name" value="Methyltransf_31"/>
    <property type="match status" value="1"/>
</dbReference>
<evidence type="ECO:0000313" key="2">
    <source>
        <dbReference type="EMBL" id="GKZ24246.1"/>
    </source>
</evidence>
<accession>A0A9W6DQY6</accession>
<dbReference type="Proteomes" id="UP001143548">
    <property type="component" value="Unassembled WGS sequence"/>
</dbReference>
<proteinExistence type="predicted"/>
<dbReference type="SUPFAM" id="SSF53335">
    <property type="entry name" value="S-adenosyl-L-methionine-dependent methyltransferases"/>
    <property type="match status" value="1"/>
</dbReference>
<dbReference type="Gene3D" id="3.40.50.150">
    <property type="entry name" value="Vaccinia Virus protein VP39"/>
    <property type="match status" value="1"/>
</dbReference>
<gene>
    <name evidence="2" type="ORF">AbraCBS73388_011050</name>
</gene>
<dbReference type="PANTHER" id="PTHR43591">
    <property type="entry name" value="METHYLTRANSFERASE"/>
    <property type="match status" value="1"/>
</dbReference>
<evidence type="ECO:0000259" key="1">
    <source>
        <dbReference type="Pfam" id="PF13847"/>
    </source>
</evidence>
<comment type="caution">
    <text evidence="2">The sequence shown here is derived from an EMBL/GenBank/DDBJ whole genome shotgun (WGS) entry which is preliminary data.</text>
</comment>
<evidence type="ECO:0000313" key="3">
    <source>
        <dbReference type="Proteomes" id="UP001143548"/>
    </source>
</evidence>
<feature type="domain" description="Methyltransferase" evidence="1">
    <location>
        <begin position="59"/>
        <end position="171"/>
    </location>
</feature>
<dbReference type="InterPro" id="IPR025714">
    <property type="entry name" value="Methyltranfer_dom"/>
</dbReference>
<dbReference type="CDD" id="cd02440">
    <property type="entry name" value="AdoMet_MTases"/>
    <property type="match status" value="1"/>
</dbReference>